<feature type="active site" description="Acyl-thioester intermediate" evidence="2">
    <location>
        <position position="178"/>
    </location>
</feature>
<evidence type="ECO:0000313" key="4">
    <source>
        <dbReference type="EMBL" id="EFD04444.1"/>
    </source>
</evidence>
<dbReference type="AlphaFoldDB" id="D3MTU8"/>
<dbReference type="CDD" id="cd00004">
    <property type="entry name" value="Sortase"/>
    <property type="match status" value="1"/>
</dbReference>
<keyword evidence="3" id="KW-0472">Membrane</keyword>
<dbReference type="Proteomes" id="UP000004206">
    <property type="component" value="Unassembled WGS sequence"/>
</dbReference>
<protein>
    <submittedName>
        <fullName evidence="4">Sortase family protein</fullName>
    </submittedName>
</protein>
<dbReference type="Gene3D" id="2.40.260.10">
    <property type="entry name" value="Sortase"/>
    <property type="match status" value="1"/>
</dbReference>
<evidence type="ECO:0000256" key="2">
    <source>
        <dbReference type="PIRSR" id="PIRSR605754-1"/>
    </source>
</evidence>
<keyword evidence="1" id="KW-0378">Hydrolase</keyword>
<evidence type="ECO:0000313" key="5">
    <source>
        <dbReference type="Proteomes" id="UP000004206"/>
    </source>
</evidence>
<reference evidence="4 5" key="1">
    <citation type="submission" date="2010-01" db="EMBL/GenBank/DDBJ databases">
        <authorList>
            <person name="Dodson R."/>
            <person name="Madupu R."/>
            <person name="Durkin A.S."/>
            <person name="Torralba M."/>
            <person name="Methe B."/>
            <person name="Sutton G.G."/>
            <person name="Strausberg R.L."/>
            <person name="Nelson K.E."/>
        </authorList>
    </citation>
    <scope>NUCLEOTIDE SEQUENCE [LARGE SCALE GENOMIC DNA]</scope>
    <source>
        <strain evidence="4 5">653-L</strain>
    </source>
</reference>
<dbReference type="OrthoDB" id="2328774at2"/>
<dbReference type="RefSeq" id="WP_002844397.1">
    <property type="nucleotide sequence ID" value="NZ_ADJN01000064.1"/>
</dbReference>
<keyword evidence="3" id="KW-1133">Transmembrane helix</keyword>
<keyword evidence="5" id="KW-1185">Reference proteome</keyword>
<gene>
    <name evidence="4" type="ORF">HMPREF0631_0072</name>
</gene>
<name>D3MTU8_9FIRM</name>
<dbReference type="eggNOG" id="COG3764">
    <property type="taxonomic scope" value="Bacteria"/>
</dbReference>
<dbReference type="SUPFAM" id="SSF63817">
    <property type="entry name" value="Sortase"/>
    <property type="match status" value="1"/>
</dbReference>
<evidence type="ECO:0000256" key="3">
    <source>
        <dbReference type="SAM" id="Phobius"/>
    </source>
</evidence>
<dbReference type="InterPro" id="IPR023365">
    <property type="entry name" value="Sortase_dom-sf"/>
</dbReference>
<dbReference type="EMBL" id="ADJN01000064">
    <property type="protein sequence ID" value="EFD04444.1"/>
    <property type="molecule type" value="Genomic_DNA"/>
</dbReference>
<dbReference type="GO" id="GO:0016787">
    <property type="term" value="F:hydrolase activity"/>
    <property type="evidence" value="ECO:0007669"/>
    <property type="project" value="UniProtKB-KW"/>
</dbReference>
<evidence type="ECO:0000256" key="1">
    <source>
        <dbReference type="ARBA" id="ARBA00022801"/>
    </source>
</evidence>
<feature type="transmembrane region" description="Helical" evidence="3">
    <location>
        <begin position="6"/>
        <end position="26"/>
    </location>
</feature>
<sequence>MLRKNIYFYFGGACILLAFIFFAHNLREDYEAKVRTEKIVTELKEKVGKKPSPQNNYIENPKMEMPTRQINGLDYIGYLKIEKLSLDLSILSDWSYPLIRISPARYRGSVYENNMIILAHNYNAHFGYLHRLDKGDKVEFVDMNDNHFIYEVEDVEIIRPDQINELVAGDWDLSLFTCTLGGKSRVLVRCKIQS</sequence>
<accession>D3MTU8</accession>
<feature type="active site" description="Proton donor/acceptor" evidence="2">
    <location>
        <position position="120"/>
    </location>
</feature>
<organism evidence="4 5">
    <name type="scientific">Peptostreptococcus anaerobius 653-L</name>
    <dbReference type="NCBI Taxonomy" id="596329"/>
    <lineage>
        <taxon>Bacteria</taxon>
        <taxon>Bacillati</taxon>
        <taxon>Bacillota</taxon>
        <taxon>Clostridia</taxon>
        <taxon>Peptostreptococcales</taxon>
        <taxon>Peptostreptococcaceae</taxon>
        <taxon>Peptostreptococcus</taxon>
    </lineage>
</organism>
<dbReference type="GeneID" id="79843361"/>
<keyword evidence="3" id="KW-0812">Transmembrane</keyword>
<proteinExistence type="predicted"/>
<dbReference type="Pfam" id="PF04203">
    <property type="entry name" value="Sortase"/>
    <property type="match status" value="1"/>
</dbReference>
<dbReference type="InterPro" id="IPR005754">
    <property type="entry name" value="Sortase"/>
</dbReference>
<comment type="caution">
    <text evidence="4">The sequence shown here is derived from an EMBL/GenBank/DDBJ whole genome shotgun (WGS) entry which is preliminary data.</text>
</comment>